<dbReference type="Gene3D" id="3.90.740.10">
    <property type="entry name" value="Valyl/Leucyl/Isoleucyl-tRNA synthetase, editing domain"/>
    <property type="match status" value="1"/>
</dbReference>
<reference evidence="14 15" key="1">
    <citation type="submission" date="2018-07" db="EMBL/GenBank/DDBJ databases">
        <title>New species, Clostridium PI-S10-A1B.</title>
        <authorList>
            <person name="Krishna G."/>
            <person name="Summeta K."/>
            <person name="Shikha S."/>
            <person name="Prabhu P.B."/>
            <person name="Suresh K."/>
        </authorList>
    </citation>
    <scope>NUCLEOTIDE SEQUENCE [LARGE SCALE GENOMIC DNA]</scope>
    <source>
        <strain evidence="14 15">PI-S10-A1B</strain>
    </source>
</reference>
<accession>A0A3E2NC77</accession>
<dbReference type="GO" id="GO:0005524">
    <property type="term" value="F:ATP binding"/>
    <property type="evidence" value="ECO:0007669"/>
    <property type="project" value="UniProtKB-KW"/>
</dbReference>
<dbReference type="InterPro" id="IPR009080">
    <property type="entry name" value="tRNAsynth_Ia_anticodon-bd"/>
</dbReference>
<evidence type="ECO:0000256" key="1">
    <source>
        <dbReference type="ARBA" id="ARBA00004496"/>
    </source>
</evidence>
<evidence type="ECO:0000313" key="14">
    <source>
        <dbReference type="EMBL" id="RFZ78605.1"/>
    </source>
</evidence>
<dbReference type="NCBIfam" id="NF009687">
    <property type="entry name" value="PRK13208.1"/>
    <property type="match status" value="1"/>
</dbReference>
<dbReference type="InterPro" id="IPR009008">
    <property type="entry name" value="Val/Leu/Ile-tRNA-synth_edit"/>
</dbReference>
<dbReference type="InterPro" id="IPR002300">
    <property type="entry name" value="aa-tRNA-synth_Ia"/>
</dbReference>
<dbReference type="EMBL" id="QOHO01000032">
    <property type="protein sequence ID" value="RFZ78605.1"/>
    <property type="molecule type" value="Genomic_DNA"/>
</dbReference>
<dbReference type="EC" id="6.1.1.9" evidence="2 10"/>
<dbReference type="HAMAP" id="MF_02005">
    <property type="entry name" value="Val_tRNA_synth_type2"/>
    <property type="match status" value="1"/>
</dbReference>
<dbReference type="SUPFAM" id="SSF52374">
    <property type="entry name" value="Nucleotidylyl transferase"/>
    <property type="match status" value="1"/>
</dbReference>
<comment type="similarity">
    <text evidence="11">Belongs to the class-I aminoacyl-tRNA synthetase family.</text>
</comment>
<dbReference type="CDD" id="cd07962">
    <property type="entry name" value="Anticodon_Ia_Val"/>
    <property type="match status" value="1"/>
</dbReference>
<gene>
    <name evidence="14" type="ORF">DS742_12085</name>
</gene>
<evidence type="ECO:0000256" key="2">
    <source>
        <dbReference type="ARBA" id="ARBA00013169"/>
    </source>
</evidence>
<dbReference type="InterPro" id="IPR013155">
    <property type="entry name" value="M/V/L/I-tRNA-synth_anticd-bd"/>
</dbReference>
<dbReference type="InterPro" id="IPR001412">
    <property type="entry name" value="aa-tRNA-synth_I_CS"/>
</dbReference>
<comment type="catalytic activity">
    <reaction evidence="9">
        <text>tRNA(Val) + L-valine + ATP = L-valyl-tRNA(Val) + AMP + diphosphate</text>
        <dbReference type="Rhea" id="RHEA:10704"/>
        <dbReference type="Rhea" id="RHEA-COMP:9672"/>
        <dbReference type="Rhea" id="RHEA-COMP:9708"/>
        <dbReference type="ChEBI" id="CHEBI:30616"/>
        <dbReference type="ChEBI" id="CHEBI:33019"/>
        <dbReference type="ChEBI" id="CHEBI:57762"/>
        <dbReference type="ChEBI" id="CHEBI:78442"/>
        <dbReference type="ChEBI" id="CHEBI:78537"/>
        <dbReference type="ChEBI" id="CHEBI:456215"/>
        <dbReference type="EC" id="6.1.1.9"/>
    </reaction>
</comment>
<dbReference type="InterPro" id="IPR033705">
    <property type="entry name" value="Anticodon_Ia_Val"/>
</dbReference>
<dbReference type="PANTHER" id="PTHR11946:SF93">
    <property type="entry name" value="VALINE--TRNA LIGASE, CHLOROPLASTIC_MITOCHONDRIAL 2"/>
    <property type="match status" value="1"/>
</dbReference>
<dbReference type="GO" id="GO:0006438">
    <property type="term" value="P:valyl-tRNA aminoacylation"/>
    <property type="evidence" value="ECO:0007669"/>
    <property type="project" value="UniProtKB-UniRule"/>
</dbReference>
<evidence type="ECO:0000259" key="12">
    <source>
        <dbReference type="Pfam" id="PF00133"/>
    </source>
</evidence>
<dbReference type="AlphaFoldDB" id="A0A3E2NC77"/>
<dbReference type="Proteomes" id="UP000260680">
    <property type="component" value="Unassembled WGS sequence"/>
</dbReference>
<evidence type="ECO:0000256" key="4">
    <source>
        <dbReference type="ARBA" id="ARBA00022598"/>
    </source>
</evidence>
<evidence type="ECO:0000313" key="15">
    <source>
        <dbReference type="Proteomes" id="UP000260680"/>
    </source>
</evidence>
<feature type="domain" description="Aminoacyl-tRNA synthetase class Ia" evidence="12">
    <location>
        <begin position="15"/>
        <end position="563"/>
    </location>
</feature>
<comment type="caution">
    <text evidence="14">The sequence shown here is derived from an EMBL/GenBank/DDBJ whole genome shotgun (WGS) entry which is preliminary data.</text>
</comment>
<dbReference type="InterPro" id="IPR022874">
    <property type="entry name" value="Valine-tRNA_ligase_type_2"/>
</dbReference>
<dbReference type="InterPro" id="IPR002303">
    <property type="entry name" value="Valyl-tRNA_ligase"/>
</dbReference>
<evidence type="ECO:0000256" key="7">
    <source>
        <dbReference type="ARBA" id="ARBA00022917"/>
    </source>
</evidence>
<dbReference type="Gene3D" id="1.10.730.10">
    <property type="entry name" value="Isoleucyl-tRNA Synthetase, Domain 1"/>
    <property type="match status" value="1"/>
</dbReference>
<dbReference type="FunFam" id="3.40.50.620:FF:000192">
    <property type="entry name" value="Valine--tRNA ligase"/>
    <property type="match status" value="1"/>
</dbReference>
<keyword evidence="8 11" id="KW-0030">Aminoacyl-tRNA synthetase</keyword>
<keyword evidence="5 11" id="KW-0547">Nucleotide-binding</keyword>
<evidence type="ECO:0000256" key="3">
    <source>
        <dbReference type="ARBA" id="ARBA00022490"/>
    </source>
</evidence>
<evidence type="ECO:0000259" key="13">
    <source>
        <dbReference type="Pfam" id="PF08264"/>
    </source>
</evidence>
<dbReference type="SUPFAM" id="SSF47323">
    <property type="entry name" value="Anticodon-binding domain of a subclass of class I aminoacyl-tRNA synthetases"/>
    <property type="match status" value="1"/>
</dbReference>
<dbReference type="InterPro" id="IPR014729">
    <property type="entry name" value="Rossmann-like_a/b/a_fold"/>
</dbReference>
<protein>
    <recommendedName>
        <fullName evidence="2 10">Valine--tRNA ligase</fullName>
        <ecNumber evidence="2 10">6.1.1.9</ecNumber>
    </recommendedName>
</protein>
<dbReference type="PRINTS" id="PR00986">
    <property type="entry name" value="TRNASYNTHVAL"/>
</dbReference>
<keyword evidence="3" id="KW-0963">Cytoplasm</keyword>
<dbReference type="PROSITE" id="PS00178">
    <property type="entry name" value="AA_TRNA_LIGASE_I"/>
    <property type="match status" value="1"/>
</dbReference>
<evidence type="ECO:0000256" key="9">
    <source>
        <dbReference type="ARBA" id="ARBA00047552"/>
    </source>
</evidence>
<feature type="domain" description="Methionyl/Valyl/Leucyl/Isoleucyl-tRNA synthetase anticodon-binding" evidence="13">
    <location>
        <begin position="609"/>
        <end position="758"/>
    </location>
</feature>
<dbReference type="SUPFAM" id="SSF50677">
    <property type="entry name" value="ValRS/IleRS/LeuRS editing domain"/>
    <property type="match status" value="1"/>
</dbReference>
<evidence type="ECO:0000256" key="11">
    <source>
        <dbReference type="RuleBase" id="RU363035"/>
    </source>
</evidence>
<evidence type="ECO:0000256" key="10">
    <source>
        <dbReference type="NCBIfam" id="TIGR00422"/>
    </source>
</evidence>
<comment type="subcellular location">
    <subcellularLocation>
        <location evidence="1">Cytoplasm</location>
    </subcellularLocation>
</comment>
<dbReference type="Pfam" id="PF08264">
    <property type="entry name" value="Anticodon_1"/>
    <property type="match status" value="1"/>
</dbReference>
<dbReference type="GO" id="GO:0005829">
    <property type="term" value="C:cytosol"/>
    <property type="evidence" value="ECO:0007669"/>
    <property type="project" value="TreeGrafter"/>
</dbReference>
<keyword evidence="4 11" id="KW-0436">Ligase</keyword>
<proteinExistence type="inferred from homology"/>
<dbReference type="PANTHER" id="PTHR11946">
    <property type="entry name" value="VALYL-TRNA SYNTHETASES"/>
    <property type="match status" value="1"/>
</dbReference>
<keyword evidence="6 11" id="KW-0067">ATP-binding</keyword>
<dbReference type="Gene3D" id="3.40.50.620">
    <property type="entry name" value="HUPs"/>
    <property type="match status" value="2"/>
</dbReference>
<evidence type="ECO:0000256" key="5">
    <source>
        <dbReference type="ARBA" id="ARBA00022741"/>
    </source>
</evidence>
<dbReference type="Pfam" id="PF00133">
    <property type="entry name" value="tRNA-synt_1"/>
    <property type="match status" value="1"/>
</dbReference>
<name>A0A3E2NC77_9FIRM</name>
<dbReference type="OrthoDB" id="9810365at2"/>
<keyword evidence="7 11" id="KW-0648">Protein biosynthesis</keyword>
<evidence type="ECO:0000256" key="6">
    <source>
        <dbReference type="ARBA" id="ARBA00022840"/>
    </source>
</evidence>
<evidence type="ECO:0000256" key="8">
    <source>
        <dbReference type="ARBA" id="ARBA00023146"/>
    </source>
</evidence>
<dbReference type="NCBIfam" id="TIGR00422">
    <property type="entry name" value="valS"/>
    <property type="match status" value="1"/>
</dbReference>
<dbReference type="GO" id="GO:0002161">
    <property type="term" value="F:aminoacyl-tRNA deacylase activity"/>
    <property type="evidence" value="ECO:0007669"/>
    <property type="project" value="InterPro"/>
</dbReference>
<dbReference type="GO" id="GO:0004832">
    <property type="term" value="F:valine-tRNA ligase activity"/>
    <property type="evidence" value="ECO:0007669"/>
    <property type="project" value="UniProtKB-UniRule"/>
</dbReference>
<organism evidence="14 15">
    <name type="scientific">Lacrimispora amygdalina</name>
    <dbReference type="NCBI Taxonomy" id="253257"/>
    <lineage>
        <taxon>Bacteria</taxon>
        <taxon>Bacillati</taxon>
        <taxon>Bacillota</taxon>
        <taxon>Clostridia</taxon>
        <taxon>Lachnospirales</taxon>
        <taxon>Lachnospiraceae</taxon>
        <taxon>Lacrimispora</taxon>
    </lineage>
</organism>
<sequence>MMDKKYDFQKSEKQFTQFWEENEIYKYRQGKERPVYSIDTPPPTVSGKLHIGHVFSYTQAEIIARFKRMQGYDVFYPLGFDDNGLPTERLVERDRKIRAGQLPRSQFRNVCVETIEKYENDFTDLFKKLGFSVDWELSYQTVSSLSQKISQRSFLNLVKMKKAYRKESPVLWCTQCQTSIAQAELETRDLESSFYYLNFKTSMGDLLIATTRPELLYGCVCVFVHPEDERYRKFIGKTARVPLYDFEIPIMADEMVSMEKGTGAVMCATFGDTADVSWYQTHHLPYKKIILPDGTISGEVPYIGGLEISQARRTIVEELKTRDLLVKQEAVSHSVAVHERCGSAVEIIPSNQWYIDVLSEKDRFLKAVDEISWHPAYMKKRYQIWVENLKWDWCISRQRYFGVPFPVWYCKDCKEPVFAEEDQLPVNPMEEMPRKSCSCGCRQFLPEEAVFDTWATSSVTPFINAGYGEDYDRSSEILPMGMRNQAHEIIRTWAFYTIVKSLYHTGEIPWKDIMISGFVLAKPGEKISKSKNNGSESPLALIEIHSADAIRYWAASNKLGTDTFFSEDEMKVSRRFLTKLYNAAKFAVLQLGDYKKKEEFNQEMLLPIDRWMLERVIETTGVVKALLDEFEIGQARHEIDELFWKDFCDYYIEIVKERLYQPQKHGVKERYSGQYALYHSLLGILELYAVYTPFITEYIYQDFYRSHEKKLSIHQMVWDRKDANKDYLEFGDQVKELIGAVRREKTEKQLSMKDEIPEVIITSPKRFREFFEDTQLDIQACTGAKKIILRS</sequence>